<feature type="signal peptide" evidence="1">
    <location>
        <begin position="1"/>
        <end position="25"/>
    </location>
</feature>
<dbReference type="OrthoDB" id="3347970at2"/>
<dbReference type="HOGENOM" id="CLU_839144_0_0_11"/>
<evidence type="ECO:0000313" key="3">
    <source>
        <dbReference type="Proteomes" id="UP000000844"/>
    </source>
</evidence>
<accession>D3Q8E1</accession>
<organism evidence="2 3">
    <name type="scientific">Stackebrandtia nassauensis (strain DSM 44728 / CIP 108903 / NRRL B-16338 / NBRC 102104 / LLR-40K-21)</name>
    <dbReference type="NCBI Taxonomy" id="446470"/>
    <lineage>
        <taxon>Bacteria</taxon>
        <taxon>Bacillati</taxon>
        <taxon>Actinomycetota</taxon>
        <taxon>Actinomycetes</taxon>
        <taxon>Glycomycetales</taxon>
        <taxon>Glycomycetaceae</taxon>
        <taxon>Stackebrandtia</taxon>
    </lineage>
</organism>
<dbReference type="RefSeq" id="WP_013018086.1">
    <property type="nucleotide sequence ID" value="NC_013947.1"/>
</dbReference>
<gene>
    <name evidence="2" type="ordered locus">Snas_2839</name>
</gene>
<evidence type="ECO:0008006" key="4">
    <source>
        <dbReference type="Google" id="ProtNLM"/>
    </source>
</evidence>
<dbReference type="SUPFAM" id="SSF69304">
    <property type="entry name" value="Tricorn protease N-terminal domain"/>
    <property type="match status" value="1"/>
</dbReference>
<reference evidence="2 3" key="1">
    <citation type="journal article" date="2009" name="Stand. Genomic Sci.">
        <title>Complete genome sequence of Stackebrandtia nassauensis type strain (LLR-40K-21).</title>
        <authorList>
            <person name="Munk C."/>
            <person name="Lapidus A."/>
            <person name="Copeland A."/>
            <person name="Jando M."/>
            <person name="Mayilraj S."/>
            <person name="Glavina Del Rio T."/>
            <person name="Nolan M."/>
            <person name="Chen F."/>
            <person name="Lucas S."/>
            <person name="Tice H."/>
            <person name="Cheng J.F."/>
            <person name="Han C."/>
            <person name="Detter J.C."/>
            <person name="Bruce D."/>
            <person name="Goodwin L."/>
            <person name="Chain P."/>
            <person name="Pitluck S."/>
            <person name="Goker M."/>
            <person name="Ovchinikova G."/>
            <person name="Pati A."/>
            <person name="Ivanova N."/>
            <person name="Mavromatis K."/>
            <person name="Chen A."/>
            <person name="Palaniappan K."/>
            <person name="Land M."/>
            <person name="Hauser L."/>
            <person name="Chang Y.J."/>
            <person name="Jeffries C.D."/>
            <person name="Bristow J."/>
            <person name="Eisen J.A."/>
            <person name="Markowitz V."/>
            <person name="Hugenholtz P."/>
            <person name="Kyrpides N.C."/>
            <person name="Klenk H.P."/>
        </authorList>
    </citation>
    <scope>NUCLEOTIDE SEQUENCE [LARGE SCALE GENOMIC DNA]</scope>
    <source>
        <strain evidence="3">DSM 44728 / CIP 108903 / NRRL B-16338 / NBRC 102104 / LLR-40K-21</strain>
    </source>
</reference>
<protein>
    <recommendedName>
        <fullName evidence="4">Lipoprotein</fullName>
    </recommendedName>
</protein>
<feature type="chain" id="PRO_5003048309" description="Lipoprotein" evidence="1">
    <location>
        <begin position="26"/>
        <end position="331"/>
    </location>
</feature>
<keyword evidence="1" id="KW-0732">Signal</keyword>
<dbReference type="eggNOG" id="COG0823">
    <property type="taxonomic scope" value="Bacteria"/>
</dbReference>
<name>D3Q8E1_STANL</name>
<evidence type="ECO:0000313" key="2">
    <source>
        <dbReference type="EMBL" id="ADD42515.1"/>
    </source>
</evidence>
<dbReference type="AlphaFoldDB" id="D3Q8E1"/>
<proteinExistence type="predicted"/>
<dbReference type="KEGG" id="sna:Snas_2839"/>
<dbReference type="PROSITE" id="PS51257">
    <property type="entry name" value="PROKAR_LIPOPROTEIN"/>
    <property type="match status" value="1"/>
</dbReference>
<dbReference type="STRING" id="446470.Snas_2839"/>
<evidence type="ECO:0000256" key="1">
    <source>
        <dbReference type="SAM" id="SignalP"/>
    </source>
</evidence>
<dbReference type="Proteomes" id="UP000000844">
    <property type="component" value="Chromosome"/>
</dbReference>
<dbReference type="EMBL" id="CP001778">
    <property type="protein sequence ID" value="ADD42515.1"/>
    <property type="molecule type" value="Genomic_DNA"/>
</dbReference>
<keyword evidence="3" id="KW-1185">Reference proteome</keyword>
<sequence>MSKPGRIKILSLVGAVVLAASVGCAKGSGEDKSADGGKEDQQKFTTGKYFDYLFYLDRAEDGAVKLQRWNGDPDAKPETLVEGEGLMYETLNVSKYGNFVSWVEKRGGGTKLMVHYVESGKTKETLDYPVDDDVCVTPTWAADGRGQLLVPADDFKTVRSYDVPSTSKSDPKPIAGCDPLQAAGEGDAPDIFYWNAERGDVEFVTPQGEVAKTGVGAAVEKELGTDVHGLYAVSMDGSEVCLRLKDDQDDAGRALSCDVAVDVATHDVTLRPDEELQIQYLDGPAVERVGGELRFVPDITDRKGDPMMLDEPKALADTDLIAASVVHHTEG</sequence>